<keyword evidence="10" id="KW-1185">Reference proteome</keyword>
<evidence type="ECO:0000256" key="4">
    <source>
        <dbReference type="ARBA" id="ARBA00022729"/>
    </source>
</evidence>
<dbReference type="AlphaFoldDB" id="A0A1I7W128"/>
<dbReference type="PANTHER" id="PTHR15382:SF8">
    <property type="entry name" value="CANOPY B"/>
    <property type="match status" value="1"/>
</dbReference>
<dbReference type="Gene3D" id="2.10.25.10">
    <property type="entry name" value="Laminin"/>
    <property type="match status" value="1"/>
</dbReference>
<keyword evidence="4" id="KW-0732">Signal</keyword>
<dbReference type="InterPro" id="IPR006212">
    <property type="entry name" value="Furin_repeat"/>
</dbReference>
<dbReference type="PROSITE" id="PS00022">
    <property type="entry name" value="EGF_1"/>
    <property type="match status" value="1"/>
</dbReference>
<dbReference type="PROSITE" id="PS00010">
    <property type="entry name" value="ASX_HYDROXYL"/>
    <property type="match status" value="1"/>
</dbReference>
<evidence type="ECO:0000256" key="3">
    <source>
        <dbReference type="ARBA" id="ARBA00022536"/>
    </source>
</evidence>
<evidence type="ECO:0000259" key="9">
    <source>
        <dbReference type="PROSITE" id="PS50026"/>
    </source>
</evidence>
<evidence type="ECO:0000256" key="1">
    <source>
        <dbReference type="ARBA" id="ARBA00005897"/>
    </source>
</evidence>
<dbReference type="InterPro" id="IPR000152">
    <property type="entry name" value="EGF-type_Asp/Asn_hydroxyl_site"/>
</dbReference>
<dbReference type="InterPro" id="IPR001881">
    <property type="entry name" value="EGF-like_Ca-bd_dom"/>
</dbReference>
<dbReference type="GO" id="GO:0005509">
    <property type="term" value="F:calcium ion binding"/>
    <property type="evidence" value="ECO:0007669"/>
    <property type="project" value="InterPro"/>
</dbReference>
<protein>
    <submittedName>
        <fullName evidence="11">Cysteine-rich with EGF-like domain protein 2</fullName>
    </submittedName>
</protein>
<dbReference type="SUPFAM" id="SSF57184">
    <property type="entry name" value="Growth factor receptor domain"/>
    <property type="match status" value="1"/>
</dbReference>
<dbReference type="SMART" id="SM00181">
    <property type="entry name" value="EGF"/>
    <property type="match status" value="3"/>
</dbReference>
<feature type="domain" description="EGF-like" evidence="9">
    <location>
        <begin position="229"/>
        <end position="270"/>
    </location>
</feature>
<dbReference type="PROSITE" id="PS01248">
    <property type="entry name" value="EGF_LAM_1"/>
    <property type="match status" value="1"/>
</dbReference>
<dbReference type="Pfam" id="PF11938">
    <property type="entry name" value="DUF3456"/>
    <property type="match status" value="2"/>
</dbReference>
<dbReference type="eggNOG" id="KOG4260">
    <property type="taxonomic scope" value="Eukaryota"/>
</dbReference>
<organism evidence="10 11">
    <name type="scientific">Loa loa</name>
    <name type="common">Eye worm</name>
    <name type="synonym">Filaria loa</name>
    <dbReference type="NCBI Taxonomy" id="7209"/>
    <lineage>
        <taxon>Eukaryota</taxon>
        <taxon>Metazoa</taxon>
        <taxon>Ecdysozoa</taxon>
        <taxon>Nematoda</taxon>
        <taxon>Chromadorea</taxon>
        <taxon>Rhabditida</taxon>
        <taxon>Spirurina</taxon>
        <taxon>Spiruromorpha</taxon>
        <taxon>Filarioidea</taxon>
        <taxon>Onchocercidae</taxon>
        <taxon>Loa</taxon>
    </lineage>
</organism>
<comment type="similarity">
    <text evidence="1">Belongs to the CRELD family.</text>
</comment>
<evidence type="ECO:0000313" key="11">
    <source>
        <dbReference type="WBParaSite" id="EN70_8481"/>
    </source>
</evidence>
<comment type="similarity">
    <text evidence="2">Belongs to the canopy family.</text>
</comment>
<dbReference type="PANTHER" id="PTHR15382">
    <property type="entry name" value="CTG4A-RELATED"/>
    <property type="match status" value="1"/>
</dbReference>
<dbReference type="InterPro" id="IPR021852">
    <property type="entry name" value="DUF3456"/>
</dbReference>
<dbReference type="InterPro" id="IPR009030">
    <property type="entry name" value="Growth_fac_rcpt_cys_sf"/>
</dbReference>
<reference evidence="10" key="1">
    <citation type="submission" date="2012-04" db="EMBL/GenBank/DDBJ databases">
        <title>The Genome Sequence of Loa loa.</title>
        <authorList>
            <consortium name="The Broad Institute Genome Sequencing Platform"/>
            <consortium name="Broad Institute Genome Sequencing Center for Infectious Disease"/>
            <person name="Nutman T.B."/>
            <person name="Fink D.L."/>
            <person name="Russ C."/>
            <person name="Young S."/>
            <person name="Zeng Q."/>
            <person name="Gargeya S."/>
            <person name="Alvarado L."/>
            <person name="Berlin A."/>
            <person name="Chapman S.B."/>
            <person name="Chen Z."/>
            <person name="Freedman E."/>
            <person name="Gellesch M."/>
            <person name="Goldberg J."/>
            <person name="Griggs A."/>
            <person name="Gujja S."/>
            <person name="Heilman E.R."/>
            <person name="Heiman D."/>
            <person name="Howarth C."/>
            <person name="Mehta T."/>
            <person name="Neiman D."/>
            <person name="Pearson M."/>
            <person name="Roberts A."/>
            <person name="Saif S."/>
            <person name="Shea T."/>
            <person name="Shenoy N."/>
            <person name="Sisk P."/>
            <person name="Stolte C."/>
            <person name="Sykes S."/>
            <person name="White J."/>
            <person name="Yandava C."/>
            <person name="Haas B."/>
            <person name="Henn M.R."/>
            <person name="Nusbaum C."/>
            <person name="Birren B."/>
        </authorList>
    </citation>
    <scope>NUCLEOTIDE SEQUENCE [LARGE SCALE GENOMIC DNA]</scope>
</reference>
<reference evidence="11" key="2">
    <citation type="submission" date="2016-11" db="UniProtKB">
        <authorList>
            <consortium name="WormBaseParasite"/>
        </authorList>
    </citation>
    <scope>IDENTIFICATION</scope>
</reference>
<dbReference type="SMART" id="SM00179">
    <property type="entry name" value="EGF_CA"/>
    <property type="match status" value="1"/>
</dbReference>
<comment type="caution">
    <text evidence="8">Lacks conserved residue(s) required for the propagation of feature annotation.</text>
</comment>
<dbReference type="InterPro" id="IPR018097">
    <property type="entry name" value="EGF_Ca-bd_CS"/>
</dbReference>
<dbReference type="STRING" id="7209.A0A1I7W128"/>
<evidence type="ECO:0000256" key="2">
    <source>
        <dbReference type="ARBA" id="ARBA00007285"/>
    </source>
</evidence>
<evidence type="ECO:0000256" key="7">
    <source>
        <dbReference type="ARBA" id="ARBA00023157"/>
    </source>
</evidence>
<dbReference type="Proteomes" id="UP000095285">
    <property type="component" value="Unassembled WGS sequence"/>
</dbReference>
<evidence type="ECO:0000256" key="6">
    <source>
        <dbReference type="ARBA" id="ARBA00022837"/>
    </source>
</evidence>
<keyword evidence="6" id="KW-0106">Calcium</keyword>
<accession>A0A1I7W128</accession>
<dbReference type="SMART" id="SM00261">
    <property type="entry name" value="FU"/>
    <property type="match status" value="2"/>
</dbReference>
<keyword evidence="7 8" id="KW-1015">Disulfide bond</keyword>
<evidence type="ECO:0000313" key="10">
    <source>
        <dbReference type="Proteomes" id="UP000095285"/>
    </source>
</evidence>
<dbReference type="WBParaSite" id="EN70_8481">
    <property type="protein sequence ID" value="EN70_8481"/>
    <property type="gene ID" value="EN70_8481"/>
</dbReference>
<dbReference type="CDD" id="cd00054">
    <property type="entry name" value="EGF_CA"/>
    <property type="match status" value="1"/>
</dbReference>
<dbReference type="PROSITE" id="PS50026">
    <property type="entry name" value="EGF_3"/>
    <property type="match status" value="2"/>
</dbReference>
<dbReference type="PROSITE" id="PS01186">
    <property type="entry name" value="EGF_2"/>
    <property type="match status" value="1"/>
</dbReference>
<dbReference type="PROSITE" id="PS01187">
    <property type="entry name" value="EGF_CA"/>
    <property type="match status" value="1"/>
</dbReference>
<evidence type="ECO:0000256" key="5">
    <source>
        <dbReference type="ARBA" id="ARBA00022737"/>
    </source>
</evidence>
<dbReference type="InterPro" id="IPR002049">
    <property type="entry name" value="LE_dom"/>
</dbReference>
<keyword evidence="3 8" id="KW-0245">EGF-like domain</keyword>
<name>A0A1I7W128_LOALO</name>
<evidence type="ECO:0000256" key="8">
    <source>
        <dbReference type="PROSITE-ProRule" id="PRU00076"/>
    </source>
</evidence>
<feature type="domain" description="EGF-like" evidence="9">
    <location>
        <begin position="138"/>
        <end position="176"/>
    </location>
</feature>
<dbReference type="InterPro" id="IPR049883">
    <property type="entry name" value="NOTCH1_EGF-like"/>
</dbReference>
<feature type="disulfide bond" evidence="8">
    <location>
        <begin position="166"/>
        <end position="175"/>
    </location>
</feature>
<keyword evidence="5" id="KW-0677">Repeat</keyword>
<sequence>MVTVGFAAYVDKCKYCSLVVETFKAGMKKTENQHFAGGNTDWEERKLGKFSKSETRLVEVMEHLCKTKYLDDSDEFRNVKDVEFKCQQLVEEHEESIENWYFHKQFSNPDFLKWLCHEKLRLCCDKGHFGTDCKPCPGIDKGLPACSGHGSCQGDGSREGSGKCKCDMGYVGFMCSNCDANYYAMRNSSTFVCSECHKSCKGGCSGSGPRDCKECHVGWIMNDSNECEDVNECFDEDRCTGEHVKCNNTEGSYECICEKGFVKGSNGVCEVDIEAPPEKLWVRPDRLLHSFSIAGLCLLVSVQTKRSLLKAAKYKKIRDLELFMGNAPNTINEKRAKNRQSSDTLDYFDINIATRNFEKLRKDLSDSKFESERSRRRFDQISAIDEL</sequence>
<dbReference type="Pfam" id="PF07645">
    <property type="entry name" value="EGF_CA"/>
    <property type="match status" value="1"/>
</dbReference>
<dbReference type="InterPro" id="IPR000742">
    <property type="entry name" value="EGF"/>
</dbReference>
<proteinExistence type="inferred from homology"/>